<gene>
    <name evidence="8" type="primary">WDR55</name>
    <name evidence="8" type="ORF">HK099_000573</name>
</gene>
<keyword evidence="2 6" id="KW-0853">WD repeat</keyword>
<evidence type="ECO:0000256" key="4">
    <source>
        <dbReference type="ARBA" id="ARBA00039238"/>
    </source>
</evidence>
<organism evidence="8 9">
    <name type="scientific">Clydaea vesicula</name>
    <dbReference type="NCBI Taxonomy" id="447962"/>
    <lineage>
        <taxon>Eukaryota</taxon>
        <taxon>Fungi</taxon>
        <taxon>Fungi incertae sedis</taxon>
        <taxon>Chytridiomycota</taxon>
        <taxon>Chytridiomycota incertae sedis</taxon>
        <taxon>Chytridiomycetes</taxon>
        <taxon>Lobulomycetales</taxon>
        <taxon>Lobulomycetaceae</taxon>
        <taxon>Clydaea</taxon>
    </lineage>
</organism>
<protein>
    <recommendedName>
        <fullName evidence="4">WD repeat-containing protein JIP5</fullName>
    </recommendedName>
    <alternativeName>
        <fullName evidence="5">WD repeat-containing protein jip5</fullName>
    </alternativeName>
</protein>
<evidence type="ECO:0000256" key="1">
    <source>
        <dbReference type="ARBA" id="ARBA00007625"/>
    </source>
</evidence>
<dbReference type="SUPFAM" id="SSF50978">
    <property type="entry name" value="WD40 repeat-like"/>
    <property type="match status" value="1"/>
</dbReference>
<keyword evidence="3" id="KW-0677">Repeat</keyword>
<dbReference type="InterPro" id="IPR036322">
    <property type="entry name" value="WD40_repeat_dom_sf"/>
</dbReference>
<dbReference type="InterPro" id="IPR015943">
    <property type="entry name" value="WD40/YVTN_repeat-like_dom_sf"/>
</dbReference>
<evidence type="ECO:0000256" key="5">
    <source>
        <dbReference type="ARBA" id="ARBA00039514"/>
    </source>
</evidence>
<sequence length="366" mass="41178">MIIFKHQVLDISFHPHGNLIASGLINGSVYLHTYSNEFKIQIEGREDKVNKQLFKNNFHKESCRGVQFSVDGNLLFTASVDKSLSTIEIENGKTSASFKNAHSDAINSLKVLTENLVATGDDSGTVKIWDIRQRKVSIKYKENVDFISDFDYVDSKNALLATSGDGCLSVFDLRKPNKPLGLSENQDDELLSVAVCKDNKKVIVGQQSGNISVFTWGQFLDSTDRFPGHPSSIDTIKKLTEDTLITGSSDGIVRVISILPNKFVSVLGEHEENFPVEKVDISCDKKVCASCSHENTVRFWSLESEDEVENTVQIEEEKVQGDNEDSNSEEEVDDQTEKKRKRRRKLKFQVKTNKKKIANDFFNDID</sequence>
<name>A0AAD5XSS6_9FUNG</name>
<proteinExistence type="inferred from homology"/>
<dbReference type="InterPro" id="IPR050505">
    <property type="entry name" value="WDR55/POC1"/>
</dbReference>
<comment type="caution">
    <text evidence="8">The sequence shown here is derived from an EMBL/GenBank/DDBJ whole genome shotgun (WGS) entry which is preliminary data.</text>
</comment>
<dbReference type="Proteomes" id="UP001211065">
    <property type="component" value="Unassembled WGS sequence"/>
</dbReference>
<dbReference type="PROSITE" id="PS50294">
    <property type="entry name" value="WD_REPEATS_REGION"/>
    <property type="match status" value="1"/>
</dbReference>
<evidence type="ECO:0000313" key="8">
    <source>
        <dbReference type="EMBL" id="KAJ3206316.1"/>
    </source>
</evidence>
<reference evidence="8" key="1">
    <citation type="submission" date="2020-05" db="EMBL/GenBank/DDBJ databases">
        <title>Phylogenomic resolution of chytrid fungi.</title>
        <authorList>
            <person name="Stajich J.E."/>
            <person name="Amses K."/>
            <person name="Simmons R."/>
            <person name="Seto K."/>
            <person name="Myers J."/>
            <person name="Bonds A."/>
            <person name="Quandt C.A."/>
            <person name="Barry K."/>
            <person name="Liu P."/>
            <person name="Grigoriev I."/>
            <person name="Longcore J.E."/>
            <person name="James T.Y."/>
        </authorList>
    </citation>
    <scope>NUCLEOTIDE SEQUENCE</scope>
    <source>
        <strain evidence="8">JEL0476</strain>
    </source>
</reference>
<evidence type="ECO:0000256" key="3">
    <source>
        <dbReference type="ARBA" id="ARBA00022737"/>
    </source>
</evidence>
<comment type="similarity">
    <text evidence="1">Belongs to the WD repeat WDR55 family.</text>
</comment>
<dbReference type="PANTHER" id="PTHR44019">
    <property type="entry name" value="WD REPEAT-CONTAINING PROTEIN 55"/>
    <property type="match status" value="1"/>
</dbReference>
<dbReference type="EMBL" id="JADGJW010001132">
    <property type="protein sequence ID" value="KAJ3206316.1"/>
    <property type="molecule type" value="Genomic_DNA"/>
</dbReference>
<dbReference type="SMART" id="SM00320">
    <property type="entry name" value="WD40"/>
    <property type="match status" value="7"/>
</dbReference>
<dbReference type="AlphaFoldDB" id="A0AAD5XSS6"/>
<dbReference type="PROSITE" id="PS50082">
    <property type="entry name" value="WD_REPEATS_2"/>
    <property type="match status" value="1"/>
</dbReference>
<evidence type="ECO:0000256" key="7">
    <source>
        <dbReference type="SAM" id="MobiDB-lite"/>
    </source>
</evidence>
<dbReference type="InterPro" id="IPR001680">
    <property type="entry name" value="WD40_rpt"/>
</dbReference>
<keyword evidence="9" id="KW-1185">Reference proteome</keyword>
<evidence type="ECO:0000256" key="6">
    <source>
        <dbReference type="PROSITE-ProRule" id="PRU00221"/>
    </source>
</evidence>
<feature type="compositionally biased region" description="Acidic residues" evidence="7">
    <location>
        <begin position="322"/>
        <end position="334"/>
    </location>
</feature>
<accession>A0AAD5XSS6</accession>
<evidence type="ECO:0000313" key="9">
    <source>
        <dbReference type="Proteomes" id="UP001211065"/>
    </source>
</evidence>
<dbReference type="PANTHER" id="PTHR44019:SF20">
    <property type="entry name" value="WD REPEAT-CONTAINING PROTEIN 55"/>
    <property type="match status" value="1"/>
</dbReference>
<evidence type="ECO:0000256" key="2">
    <source>
        <dbReference type="ARBA" id="ARBA00022574"/>
    </source>
</evidence>
<dbReference type="Gene3D" id="2.130.10.10">
    <property type="entry name" value="YVTN repeat-like/Quinoprotein amine dehydrogenase"/>
    <property type="match status" value="2"/>
</dbReference>
<dbReference type="Pfam" id="PF24796">
    <property type="entry name" value="WDR55"/>
    <property type="match status" value="1"/>
</dbReference>
<feature type="region of interest" description="Disordered" evidence="7">
    <location>
        <begin position="317"/>
        <end position="345"/>
    </location>
</feature>
<feature type="repeat" description="WD" evidence="6">
    <location>
        <begin position="99"/>
        <end position="139"/>
    </location>
</feature>